<gene>
    <name evidence="13" type="primary">SIGLEC5</name>
</gene>
<dbReference type="InterPro" id="IPR003599">
    <property type="entry name" value="Ig_sub"/>
</dbReference>
<keyword evidence="3" id="KW-0430">Lectin</keyword>
<organism evidence="12 13">
    <name type="scientific">Erinaceus europaeus</name>
    <name type="common">Western European hedgehog</name>
    <dbReference type="NCBI Taxonomy" id="9365"/>
    <lineage>
        <taxon>Eukaryota</taxon>
        <taxon>Metazoa</taxon>
        <taxon>Chordata</taxon>
        <taxon>Craniata</taxon>
        <taxon>Vertebrata</taxon>
        <taxon>Euteleostomi</taxon>
        <taxon>Mammalia</taxon>
        <taxon>Eutheria</taxon>
        <taxon>Laurasiatheria</taxon>
        <taxon>Eulipotyphla</taxon>
        <taxon>Erinaceidae</taxon>
        <taxon>Erinaceinae</taxon>
        <taxon>Erinaceus</taxon>
    </lineage>
</organism>
<dbReference type="PROSITE" id="PS50835">
    <property type="entry name" value="IG_LIKE"/>
    <property type="match status" value="3"/>
</dbReference>
<sequence>MGSLLLLLLLLLTLLWGVEWAQGQWGAGGERAWIQGQGPRINIQAPEPVMVQEGLCVLVPCSFYYPWSSQNYYNILTYWFRGEGNHLTATLVATNYYWNKVKPEIAGRFKLLSDSTNSCSLSITDARKEDQGAYFFRVERGNDKYNYKEKTLNLQVTAQPDIDFEKPLVSGQPARLTCIVWGSCDGKAPLFSWLGDALVSLRSKIKNSQVLSFTPRLQDHGSNLTCRVKVPQAQVSTERTIRLNVSYTPQNLTIHICRDNTALKTVQNASSLSILEGQALRLLCEADSNPPARLSWFRRSLSENDTILSNSSTLELPSVRRTDEGEFTCLAENYLGSQLVFLSLSVNSTPHLQGPSCFWEDKVLHCSCFSQAWPVPSLSWWQEDQTLRAINNETSMVTTKSEGPWANSTVSLRGGLGAGLRLICKAQNAHGERSSAVLLLTGVKPESLENVVTAALGGAGVMALLALVLCLVFVCIVKIFRKRAAGRQEVKDDEDVIMGTVAWGSRQQFQPDGTLDQASPGREAPAPGEQQELHYANLNFQGMKPREPQDTSNTDYSEIKKGN</sequence>
<name>A0ABM3W465_ERIEU</name>
<dbReference type="InterPro" id="IPR007110">
    <property type="entry name" value="Ig-like_dom"/>
</dbReference>
<evidence type="ECO:0000256" key="7">
    <source>
        <dbReference type="ARBA" id="ARBA00038361"/>
    </source>
</evidence>
<comment type="similarity">
    <text evidence="7">Belongs to the immunoglobulin superfamily. SIGLEC (sialic acid binding Ig-like lectin) family.</text>
</comment>
<dbReference type="InterPro" id="IPR036179">
    <property type="entry name" value="Ig-like_dom_sf"/>
</dbReference>
<dbReference type="PANTHER" id="PTHR12035:SF125">
    <property type="entry name" value="SIALIC ACID-BINDING IG-LIKE LECTIN 5"/>
    <property type="match status" value="1"/>
</dbReference>
<feature type="region of interest" description="Disordered" evidence="8">
    <location>
        <begin position="509"/>
        <end position="530"/>
    </location>
</feature>
<dbReference type="SMART" id="SM00408">
    <property type="entry name" value="IGc2"/>
    <property type="match status" value="1"/>
</dbReference>
<feature type="domain" description="Ig-like" evidence="11">
    <location>
        <begin position="249"/>
        <end position="347"/>
    </location>
</feature>
<reference evidence="13" key="2">
    <citation type="submission" date="2025-08" db="UniProtKB">
        <authorList>
            <consortium name="RefSeq"/>
        </authorList>
    </citation>
    <scope>IDENTIFICATION</scope>
</reference>
<comment type="subcellular location">
    <subcellularLocation>
        <location evidence="1">Membrane</location>
        <topology evidence="1">Single-pass type I membrane protein</topology>
    </subcellularLocation>
</comment>
<protein>
    <submittedName>
        <fullName evidence="13">Sialic acid-binding Ig-like lectin 5 isoform X1</fullName>
    </submittedName>
</protein>
<dbReference type="InterPro" id="IPR051036">
    <property type="entry name" value="SIGLEC"/>
</dbReference>
<feature type="transmembrane region" description="Helical" evidence="9">
    <location>
        <begin position="454"/>
        <end position="477"/>
    </location>
</feature>
<accession>A0ABM3W465</accession>
<dbReference type="SUPFAM" id="SSF48726">
    <property type="entry name" value="Immunoglobulin"/>
    <property type="match status" value="4"/>
</dbReference>
<evidence type="ECO:0000256" key="10">
    <source>
        <dbReference type="SAM" id="SignalP"/>
    </source>
</evidence>
<dbReference type="RefSeq" id="XP_060031373.1">
    <property type="nucleotide sequence ID" value="XM_060175390.1"/>
</dbReference>
<keyword evidence="6 9" id="KW-0472">Membrane</keyword>
<keyword evidence="4" id="KW-0130">Cell adhesion</keyword>
<keyword evidence="10" id="KW-0732">Signal</keyword>
<feature type="domain" description="Ig-like" evidence="11">
    <location>
        <begin position="39"/>
        <end position="153"/>
    </location>
</feature>
<evidence type="ECO:0000256" key="2">
    <source>
        <dbReference type="ARBA" id="ARBA00022692"/>
    </source>
</evidence>
<evidence type="ECO:0000313" key="13">
    <source>
        <dbReference type="RefSeq" id="XP_060031373.1"/>
    </source>
</evidence>
<feature type="region of interest" description="Disordered" evidence="8">
    <location>
        <begin position="542"/>
        <end position="563"/>
    </location>
</feature>
<evidence type="ECO:0000256" key="6">
    <source>
        <dbReference type="ARBA" id="ARBA00023136"/>
    </source>
</evidence>
<dbReference type="InterPro" id="IPR013783">
    <property type="entry name" value="Ig-like_fold"/>
</dbReference>
<evidence type="ECO:0000256" key="4">
    <source>
        <dbReference type="ARBA" id="ARBA00022889"/>
    </source>
</evidence>
<evidence type="ECO:0000256" key="3">
    <source>
        <dbReference type="ARBA" id="ARBA00022734"/>
    </source>
</evidence>
<feature type="signal peptide" evidence="10">
    <location>
        <begin position="1"/>
        <end position="20"/>
    </location>
</feature>
<evidence type="ECO:0000256" key="1">
    <source>
        <dbReference type="ARBA" id="ARBA00004479"/>
    </source>
</evidence>
<keyword evidence="2 9" id="KW-0812">Transmembrane</keyword>
<evidence type="ECO:0000313" key="12">
    <source>
        <dbReference type="Proteomes" id="UP001652624"/>
    </source>
</evidence>
<dbReference type="Pfam" id="PF13927">
    <property type="entry name" value="Ig_3"/>
    <property type="match status" value="1"/>
</dbReference>
<dbReference type="PANTHER" id="PTHR12035">
    <property type="entry name" value="SIALIC ACID BINDING IMMUNOGLOBULIN-LIKE LECTIN"/>
    <property type="match status" value="1"/>
</dbReference>
<evidence type="ECO:0000256" key="9">
    <source>
        <dbReference type="SAM" id="Phobius"/>
    </source>
</evidence>
<keyword evidence="5 9" id="KW-1133">Transmembrane helix</keyword>
<evidence type="ECO:0000256" key="5">
    <source>
        <dbReference type="ARBA" id="ARBA00022989"/>
    </source>
</evidence>
<dbReference type="Pfam" id="PF07686">
    <property type="entry name" value="V-set"/>
    <property type="match status" value="1"/>
</dbReference>
<dbReference type="Gene3D" id="2.60.40.10">
    <property type="entry name" value="Immunoglobulins"/>
    <property type="match status" value="3"/>
</dbReference>
<reference evidence="12" key="1">
    <citation type="submission" date="2025-05" db="UniProtKB">
        <authorList>
            <consortium name="RefSeq"/>
        </authorList>
    </citation>
    <scope>NUCLEOTIDE SEQUENCE [LARGE SCALE GENOMIC DNA]</scope>
</reference>
<evidence type="ECO:0000256" key="8">
    <source>
        <dbReference type="SAM" id="MobiDB-lite"/>
    </source>
</evidence>
<dbReference type="GeneID" id="103126097"/>
<dbReference type="Proteomes" id="UP001652624">
    <property type="component" value="Chromosome 2"/>
</dbReference>
<feature type="domain" description="Ig-like" evidence="11">
    <location>
        <begin position="160"/>
        <end position="236"/>
    </location>
</feature>
<dbReference type="InterPro" id="IPR003598">
    <property type="entry name" value="Ig_sub2"/>
</dbReference>
<proteinExistence type="inferred from homology"/>
<evidence type="ECO:0000259" key="11">
    <source>
        <dbReference type="PROSITE" id="PS50835"/>
    </source>
</evidence>
<dbReference type="InterPro" id="IPR013106">
    <property type="entry name" value="Ig_V-set"/>
</dbReference>
<dbReference type="SMART" id="SM00409">
    <property type="entry name" value="IG"/>
    <property type="match status" value="3"/>
</dbReference>
<feature type="chain" id="PRO_5047356292" evidence="10">
    <location>
        <begin position="21"/>
        <end position="563"/>
    </location>
</feature>
<keyword evidence="12" id="KW-1185">Reference proteome</keyword>